<evidence type="ECO:0000313" key="2">
    <source>
        <dbReference type="Proteomes" id="UP000245375"/>
    </source>
</evidence>
<protein>
    <submittedName>
        <fullName evidence="1">DUF1569 domain-containing protein</fullName>
    </submittedName>
</protein>
<dbReference type="InterPro" id="IPR034660">
    <property type="entry name" value="DinB/YfiT-like"/>
</dbReference>
<reference evidence="1 2" key="2">
    <citation type="submission" date="2018-05" db="EMBL/GenBank/DDBJ databases">
        <title>Algibacter marinivivus sp. nov., isolated from sample around a algae.</title>
        <authorList>
            <person name="Zhong X."/>
        </authorList>
    </citation>
    <scope>NUCLEOTIDE SEQUENCE [LARGE SCALE GENOMIC DNA]</scope>
    <source>
        <strain evidence="1 2">ZY111</strain>
    </source>
</reference>
<organism evidence="1 2">
    <name type="scientific">Algibacter marinivivus</name>
    <dbReference type="NCBI Taxonomy" id="2100723"/>
    <lineage>
        <taxon>Bacteria</taxon>
        <taxon>Pseudomonadati</taxon>
        <taxon>Bacteroidota</taxon>
        <taxon>Flavobacteriia</taxon>
        <taxon>Flavobacteriales</taxon>
        <taxon>Flavobacteriaceae</taxon>
        <taxon>Algibacter</taxon>
    </lineage>
</organism>
<dbReference type="AlphaFoldDB" id="A0A2U2X785"/>
<accession>A0A2U2X785</accession>
<keyword evidence="2" id="KW-1185">Reference proteome</keyword>
<comment type="caution">
    <text evidence="1">The sequence shown here is derived from an EMBL/GenBank/DDBJ whole genome shotgun (WGS) entry which is preliminary data.</text>
</comment>
<dbReference type="Gene3D" id="1.20.120.450">
    <property type="entry name" value="dinb family like domain"/>
    <property type="match status" value="1"/>
</dbReference>
<reference evidence="2" key="1">
    <citation type="submission" date="2018-05" db="EMBL/GenBank/DDBJ databases">
        <title>Algibacter marinivivus sp. nov., isolated from sample around a algae.</title>
        <authorList>
            <person name="Lu D."/>
        </authorList>
    </citation>
    <scope>NUCLEOTIDE SEQUENCE [LARGE SCALE GENOMIC DNA]</scope>
    <source>
        <strain evidence="2">ZY111</strain>
    </source>
</reference>
<dbReference type="EMBL" id="QFRI01000001">
    <property type="protein sequence ID" value="PWH83648.1"/>
    <property type="molecule type" value="Genomic_DNA"/>
</dbReference>
<sequence length="157" mass="18154">MEHHRIEILNNLLSQIEENIPNKALKNDAISKATIGWQLDHSLKVINSVVKTMQTSNPSSYKNNFKFLGHIFLGLGYFPRGKARAPKYVKPPENIIREDLVKQLNEAKNNIKIIESLDQNAYFKHPLFGNINKSRVIKFLKTHTHHHLKIVNDILKQ</sequence>
<proteinExistence type="predicted"/>
<name>A0A2U2X785_9FLAO</name>
<gene>
    <name evidence="1" type="ORF">DIS18_03585</name>
</gene>
<dbReference type="OrthoDB" id="981199at2"/>
<evidence type="ECO:0000313" key="1">
    <source>
        <dbReference type="EMBL" id="PWH83648.1"/>
    </source>
</evidence>
<dbReference type="RefSeq" id="WP_109351657.1">
    <property type="nucleotide sequence ID" value="NZ_QFRI01000001.1"/>
</dbReference>
<dbReference type="Proteomes" id="UP000245375">
    <property type="component" value="Unassembled WGS sequence"/>
</dbReference>